<evidence type="ECO:0000313" key="1">
    <source>
        <dbReference type="EMBL" id="OYR67398.1"/>
    </source>
</evidence>
<protein>
    <submittedName>
        <fullName evidence="1">Uncharacterized protein</fullName>
    </submittedName>
</protein>
<name>A0A256JEX0_HALEZ</name>
<dbReference type="RefSeq" id="WP_094583558.1">
    <property type="nucleotide sequence ID" value="NZ_NHPB01000109.1"/>
</dbReference>
<reference evidence="1 2" key="1">
    <citation type="journal article" date="2014" name="Front. Microbiol.">
        <title>Population and genomic analysis of the genus Halorubrum.</title>
        <authorList>
            <person name="Fullmer M.S."/>
            <person name="Soucy S.M."/>
            <person name="Swithers K.S."/>
            <person name="Makkay A.M."/>
            <person name="Wheeler R."/>
            <person name="Ventosa A."/>
            <person name="Gogarten J.P."/>
            <person name="Papke R.T."/>
        </authorList>
    </citation>
    <scope>NUCLEOTIDE SEQUENCE [LARGE SCALE GENOMIC DNA]</scope>
    <source>
        <strain evidence="1 2">G37</strain>
    </source>
</reference>
<organism evidence="1 2">
    <name type="scientific">Halorubrum ezzemoulense</name>
    <name type="common">Halorubrum chaoviator</name>
    <dbReference type="NCBI Taxonomy" id="337243"/>
    <lineage>
        <taxon>Archaea</taxon>
        <taxon>Methanobacteriati</taxon>
        <taxon>Methanobacteriota</taxon>
        <taxon>Stenosarchaea group</taxon>
        <taxon>Halobacteria</taxon>
        <taxon>Halobacteriales</taxon>
        <taxon>Haloferacaceae</taxon>
        <taxon>Halorubrum</taxon>
    </lineage>
</organism>
<proteinExistence type="predicted"/>
<dbReference type="Proteomes" id="UP000216758">
    <property type="component" value="Unassembled WGS sequence"/>
</dbReference>
<gene>
    <name evidence="1" type="ORF">DJ78_15870</name>
</gene>
<dbReference type="AlphaFoldDB" id="A0A256JEX0"/>
<dbReference type="OrthoDB" id="319937at2157"/>
<evidence type="ECO:0000313" key="2">
    <source>
        <dbReference type="Proteomes" id="UP000216758"/>
    </source>
</evidence>
<dbReference type="EMBL" id="NHPB01000109">
    <property type="protein sequence ID" value="OYR67398.1"/>
    <property type="molecule type" value="Genomic_DNA"/>
</dbReference>
<sequence length="59" mass="6483">MYADTTRGLETPVRDAASTLTNEYPAALATLVRADRASHDVGQTTLREFRGGVDLYPDR</sequence>
<comment type="caution">
    <text evidence="1">The sequence shown here is derived from an EMBL/GenBank/DDBJ whole genome shotgun (WGS) entry which is preliminary data.</text>
</comment>
<accession>A0A256JEX0</accession>